<sequence>MNFLASKILLASLFILSMTCIIFLVFSSYQNQNYIKISHFKNAFDIDDPYIKESYWLNTSEKSDIENKPINISDSLNTQTNPIDHRNKLNDTQIPNKIDEKIKSSDTFEIFKKDEENHTEDRIEQSNKENDKENAEFSVGDENIPQNYWSLAKSLMAWNDDAIDSINTGKFEMSPDISSFNNVSCVPDALGINSADSVKFYNPNITFKKCNDGNPPFMWLEENNSLVMNCTDEPKYALGSPPENEVLGLPIAHRNNWIPYMSPVDIGNTEYVYGRCGGIHQSILKNRRSETAADRAKNIASQIKSSLNLKHVRPLTVVYILIDSVSRYHFYRSLPKTIDFLNTDLVYGKYKNNFVGYDFIINNAIGGNTPPNMETIIYGHNKTVHDKLLDKANPRRWYDKPKFDEVQKEAIWRIFENYGFVTAMGYETVWEYASTMYGRYVYTDHRIFNFITAGSPLFRYKDNTEKQRCYGTKDLHRHLFEYTIDFIDNYSEINKFIYLHLSEAHEMTGTVIRTVDSDLIWLLSSIFERFNAKTDEDVVILLGSDHGLYSSNWDDRFESTMENHLPFQFLFANKKIISRLGPHTNEILRKNTQRIVGRFDWFLTLRQLAVTPYTRLTDTSFIYNEWKQNIPASNAHSVFVEKSLDNRTCSELDTTENHCSCPNWKNIDKNDEEKYFHAKTLIDLGMNLINAQINKTKASHYCESLSFKEVIEMKFLNWSDTAFIKLLRYKIIIHVNEDKNALFKIYGQISNSKDLQKEDETHPVIQTPFYSSIDYAQLRKIERINFNHNYCNQIGKEHSIDEGWCICSERGLENFFKNDKLVNQYLRTKTRFSINVGSKSSSCETTCNKINKGCENLEFALLNSKKFLQEYWLDYVTNDKDYIIIKEAKKEINSDILGVENKAIHIFSNPTFSCKVSKRNVRPICPCA</sequence>
<evidence type="ECO:0000256" key="1">
    <source>
        <dbReference type="SAM" id="MobiDB-lite"/>
    </source>
</evidence>
<evidence type="ECO:0000313" key="3">
    <source>
        <dbReference type="Proteomes" id="UP001162131"/>
    </source>
</evidence>
<dbReference type="PANTHER" id="PTHR10974">
    <property type="entry name" value="FI08016P-RELATED"/>
    <property type="match status" value="1"/>
</dbReference>
<comment type="caution">
    <text evidence="2">The sequence shown here is derived from an EMBL/GenBank/DDBJ whole genome shotgun (WGS) entry which is preliminary data.</text>
</comment>
<dbReference type="Pfam" id="PF02995">
    <property type="entry name" value="DUF229"/>
    <property type="match status" value="1"/>
</dbReference>
<feature type="region of interest" description="Disordered" evidence="1">
    <location>
        <begin position="114"/>
        <end position="140"/>
    </location>
</feature>
<dbReference type="SUPFAM" id="SSF53649">
    <property type="entry name" value="Alkaline phosphatase-like"/>
    <property type="match status" value="1"/>
</dbReference>
<dbReference type="AlphaFoldDB" id="A0AAU9J1I1"/>
<dbReference type="InterPro" id="IPR004245">
    <property type="entry name" value="DUF229"/>
</dbReference>
<gene>
    <name evidence="2" type="ORF">BSTOLATCC_MIC25329</name>
</gene>
<name>A0AAU9J1I1_9CILI</name>
<dbReference type="PANTHER" id="PTHR10974:SF1">
    <property type="entry name" value="FI08016P-RELATED"/>
    <property type="match status" value="1"/>
</dbReference>
<protein>
    <submittedName>
        <fullName evidence="2">Uncharacterized protein</fullName>
    </submittedName>
</protein>
<reference evidence="2" key="1">
    <citation type="submission" date="2021-09" db="EMBL/GenBank/DDBJ databases">
        <authorList>
            <consortium name="AG Swart"/>
            <person name="Singh M."/>
            <person name="Singh A."/>
            <person name="Seah K."/>
            <person name="Emmerich C."/>
        </authorList>
    </citation>
    <scope>NUCLEOTIDE SEQUENCE</scope>
    <source>
        <strain evidence="2">ATCC30299</strain>
    </source>
</reference>
<keyword evidence="3" id="KW-1185">Reference proteome</keyword>
<organism evidence="2 3">
    <name type="scientific">Blepharisma stoltei</name>
    <dbReference type="NCBI Taxonomy" id="1481888"/>
    <lineage>
        <taxon>Eukaryota</taxon>
        <taxon>Sar</taxon>
        <taxon>Alveolata</taxon>
        <taxon>Ciliophora</taxon>
        <taxon>Postciliodesmatophora</taxon>
        <taxon>Heterotrichea</taxon>
        <taxon>Heterotrichida</taxon>
        <taxon>Blepharismidae</taxon>
        <taxon>Blepharisma</taxon>
    </lineage>
</organism>
<accession>A0AAU9J1I1</accession>
<proteinExistence type="predicted"/>
<evidence type="ECO:0000313" key="2">
    <source>
        <dbReference type="EMBL" id="CAG9320091.1"/>
    </source>
</evidence>
<dbReference type="Proteomes" id="UP001162131">
    <property type="component" value="Unassembled WGS sequence"/>
</dbReference>
<dbReference type="EMBL" id="CAJZBQ010000024">
    <property type="protein sequence ID" value="CAG9320091.1"/>
    <property type="molecule type" value="Genomic_DNA"/>
</dbReference>
<dbReference type="GO" id="GO:0005615">
    <property type="term" value="C:extracellular space"/>
    <property type="evidence" value="ECO:0007669"/>
    <property type="project" value="TreeGrafter"/>
</dbReference>
<feature type="compositionally biased region" description="Basic and acidic residues" evidence="1">
    <location>
        <begin position="114"/>
        <end position="135"/>
    </location>
</feature>
<dbReference type="InterPro" id="IPR017850">
    <property type="entry name" value="Alkaline_phosphatase_core_sf"/>
</dbReference>